<comment type="caution">
    <text evidence="1">The sequence shown here is derived from an EMBL/GenBank/DDBJ whole genome shotgun (WGS) entry which is preliminary data.</text>
</comment>
<proteinExistence type="predicted"/>
<evidence type="ECO:0000313" key="2">
    <source>
        <dbReference type="Proteomes" id="UP000230505"/>
    </source>
</evidence>
<accession>A0A2M7IYI3</accession>
<sequence>MGVVGMKFKNRDTDGIVVVIASKVAPQGFGKIVMLTVENENGKRCEREFSSFYKTHELIDFGIWDNN</sequence>
<dbReference type="Proteomes" id="UP000230505">
    <property type="component" value="Unassembled WGS sequence"/>
</dbReference>
<protein>
    <submittedName>
        <fullName evidence="1">Uncharacterized protein</fullName>
    </submittedName>
</protein>
<evidence type="ECO:0000313" key="1">
    <source>
        <dbReference type="EMBL" id="PIX03253.1"/>
    </source>
</evidence>
<name>A0A2M7IYI3_9BACT</name>
<gene>
    <name evidence="1" type="ORF">COZ78_01300</name>
</gene>
<organism evidence="1 2">
    <name type="scientific">bacterium (Candidatus Gribaldobacteria) CG_4_8_14_3_um_filter_42_11</name>
    <dbReference type="NCBI Taxonomy" id="2014267"/>
    <lineage>
        <taxon>Bacteria</taxon>
        <taxon>Candidatus Gribaldobacteria</taxon>
    </lineage>
</organism>
<dbReference type="AlphaFoldDB" id="A0A2M7IYI3"/>
<dbReference type="EMBL" id="PFHV01000035">
    <property type="protein sequence ID" value="PIX03253.1"/>
    <property type="molecule type" value="Genomic_DNA"/>
</dbReference>
<reference evidence="2" key="1">
    <citation type="submission" date="2017-09" db="EMBL/GenBank/DDBJ databases">
        <title>Depth-based differentiation of microbial function through sediment-hosted aquifers and enrichment of novel symbionts in the deep terrestrial subsurface.</title>
        <authorList>
            <person name="Probst A.J."/>
            <person name="Ladd B."/>
            <person name="Jarett J.K."/>
            <person name="Geller-Mcgrath D.E."/>
            <person name="Sieber C.M.K."/>
            <person name="Emerson J.B."/>
            <person name="Anantharaman K."/>
            <person name="Thomas B.C."/>
            <person name="Malmstrom R."/>
            <person name="Stieglmeier M."/>
            <person name="Klingl A."/>
            <person name="Woyke T."/>
            <person name="Ryan C.M."/>
            <person name="Banfield J.F."/>
        </authorList>
    </citation>
    <scope>NUCLEOTIDE SEQUENCE [LARGE SCALE GENOMIC DNA]</scope>
</reference>